<organism evidence="3 4">
    <name type="scientific">Blastopirellula marina DSM 3645</name>
    <dbReference type="NCBI Taxonomy" id="314230"/>
    <lineage>
        <taxon>Bacteria</taxon>
        <taxon>Pseudomonadati</taxon>
        <taxon>Planctomycetota</taxon>
        <taxon>Planctomycetia</taxon>
        <taxon>Pirellulales</taxon>
        <taxon>Pirellulaceae</taxon>
        <taxon>Blastopirellula</taxon>
    </lineage>
</organism>
<keyword evidence="1" id="KW-0812">Transmembrane</keyword>
<dbReference type="Gene3D" id="3.10.620.30">
    <property type="match status" value="1"/>
</dbReference>
<dbReference type="EMBL" id="AANZ01000001">
    <property type="protein sequence ID" value="EAQ82566.1"/>
    <property type="molecule type" value="Genomic_DNA"/>
</dbReference>
<dbReference type="Proteomes" id="UP000004358">
    <property type="component" value="Unassembled WGS sequence"/>
</dbReference>
<evidence type="ECO:0000313" key="4">
    <source>
        <dbReference type="Proteomes" id="UP000004358"/>
    </source>
</evidence>
<dbReference type="eggNOG" id="COG1305">
    <property type="taxonomic scope" value="Bacteria"/>
</dbReference>
<feature type="transmembrane region" description="Helical" evidence="1">
    <location>
        <begin position="42"/>
        <end position="63"/>
    </location>
</feature>
<dbReference type="InterPro" id="IPR002931">
    <property type="entry name" value="Transglutaminase-like"/>
</dbReference>
<dbReference type="PANTHER" id="PTHR38339">
    <property type="entry name" value="TRANSGLUTAMINASE DOMAIN PROTEIN"/>
    <property type="match status" value="1"/>
</dbReference>
<gene>
    <name evidence="3" type="ORF">DSM3645_09212</name>
</gene>
<evidence type="ECO:0000259" key="2">
    <source>
        <dbReference type="SMART" id="SM00460"/>
    </source>
</evidence>
<dbReference type="SMART" id="SM00460">
    <property type="entry name" value="TGc"/>
    <property type="match status" value="1"/>
</dbReference>
<protein>
    <recommendedName>
        <fullName evidence="2">Transglutaminase-like domain-containing protein</fullName>
    </recommendedName>
</protein>
<keyword evidence="1" id="KW-1133">Transmembrane helix</keyword>
<proteinExistence type="predicted"/>
<evidence type="ECO:0000256" key="1">
    <source>
        <dbReference type="SAM" id="Phobius"/>
    </source>
</evidence>
<accession>A3ZLD3</accession>
<dbReference type="STRING" id="314230.DSM3645_09212"/>
<dbReference type="AlphaFoldDB" id="A3ZLD3"/>
<evidence type="ECO:0000313" key="3">
    <source>
        <dbReference type="EMBL" id="EAQ82566.1"/>
    </source>
</evidence>
<reference evidence="3 4" key="1">
    <citation type="submission" date="2006-02" db="EMBL/GenBank/DDBJ databases">
        <authorList>
            <person name="Amann R."/>
            <person name="Ferriera S."/>
            <person name="Johnson J."/>
            <person name="Kravitz S."/>
            <person name="Halpern A."/>
            <person name="Remington K."/>
            <person name="Beeson K."/>
            <person name="Tran B."/>
            <person name="Rogers Y.-H."/>
            <person name="Friedman R."/>
            <person name="Venter J.C."/>
        </authorList>
    </citation>
    <scope>NUCLEOTIDE SEQUENCE [LARGE SCALE GENOMIC DNA]</scope>
    <source>
        <strain evidence="3 4">DSM 3645</strain>
    </source>
</reference>
<comment type="caution">
    <text evidence="3">The sequence shown here is derived from an EMBL/GenBank/DDBJ whole genome shotgun (WGS) entry which is preliminary data.</text>
</comment>
<dbReference type="HOGENOM" id="CLU_640428_0_0_0"/>
<sequence>MADRGDDFQACGRFAPFEANCGDDYNDRLNVSLSRDRLESLLMRNFIFLFTLVFSLVSAAAAAEPTPSRVALDPAQPYQADRREPVEYDVDFSIVVTPPYHTHKLKVWVPIPPTNNGQKVGTSDWSTFPLEVAPTIHVEPKYGNKFAYFEFDDPHGAQIIRHRFHAQVWQLDWKINPQQIRSIDTWPDAFTRYRSGETQAVVVDPRFNQLVTQILPTPGNPLENMGTVMDYVIRDFQYDHVNASLQASSLHALAHHHGHCSDYHGFCASLGRALGYPTRVTYGISLFPKNSPSHCKLETYLPPYGWVSFDVSETQKLLAAIKQDETLSVEGRDQLLAAAKSRLMSGFRENTWLMQTQGTDYELAPKGIGRVPVVRTAYVEADGVALPEPDPANREKREFAWMTAHKYRADRSITNAFKDRETLNAYIK</sequence>
<dbReference type="SUPFAM" id="SSF54001">
    <property type="entry name" value="Cysteine proteinases"/>
    <property type="match status" value="1"/>
</dbReference>
<name>A3ZLD3_9BACT</name>
<keyword evidence="1" id="KW-0472">Membrane</keyword>
<dbReference type="PANTHER" id="PTHR38339:SF1">
    <property type="entry name" value="TRANSGLUTAMINASE-LIKE DOMAIN-CONTAINING PROTEIN"/>
    <property type="match status" value="1"/>
</dbReference>
<dbReference type="Pfam" id="PF01841">
    <property type="entry name" value="Transglut_core"/>
    <property type="match status" value="1"/>
</dbReference>
<feature type="domain" description="Transglutaminase-like" evidence="2">
    <location>
        <begin position="252"/>
        <end position="313"/>
    </location>
</feature>
<dbReference type="InterPro" id="IPR038765">
    <property type="entry name" value="Papain-like_cys_pep_sf"/>
</dbReference>